<proteinExistence type="predicted"/>
<evidence type="ECO:0000313" key="2">
    <source>
        <dbReference type="Proteomes" id="UP000182888"/>
    </source>
</evidence>
<sequence>MTVSRERAKRSSYPVRIGLVADGKTRECKQKPPIASRNVAFVPFRTTETSLVRVTTLSGAVSDLAWQLRSPSKPLRTDHAPFPIPLTWRMPHRYCFPALASGQPGAFAPRISGW</sequence>
<gene>
    <name evidence="1" type="ORF">MPL1032_180203</name>
</gene>
<dbReference type="Proteomes" id="UP000182888">
    <property type="component" value="Unassembled WGS sequence"/>
</dbReference>
<name>A0A0K2VTR8_MESPL</name>
<dbReference type="EMBL" id="CCND01000010">
    <property type="protein sequence ID" value="CDX53858.1"/>
    <property type="molecule type" value="Genomic_DNA"/>
</dbReference>
<evidence type="ECO:0000313" key="1">
    <source>
        <dbReference type="EMBL" id="CDX53858.1"/>
    </source>
</evidence>
<organism evidence="1 2">
    <name type="scientific">Mesorhizobium plurifarium</name>
    <dbReference type="NCBI Taxonomy" id="69974"/>
    <lineage>
        <taxon>Bacteria</taxon>
        <taxon>Pseudomonadati</taxon>
        <taxon>Pseudomonadota</taxon>
        <taxon>Alphaproteobacteria</taxon>
        <taxon>Hyphomicrobiales</taxon>
        <taxon>Phyllobacteriaceae</taxon>
        <taxon>Mesorhizobium</taxon>
    </lineage>
</organism>
<protein>
    <submittedName>
        <fullName evidence="1">Uncharacterized protein</fullName>
    </submittedName>
</protein>
<accession>A0A0K2VTR8</accession>
<dbReference type="AlphaFoldDB" id="A0A0K2VTR8"/>
<reference evidence="2" key="1">
    <citation type="submission" date="2014-08" db="EMBL/GenBank/DDBJ databases">
        <authorList>
            <person name="Edwards T."/>
        </authorList>
    </citation>
    <scope>NUCLEOTIDE SEQUENCE [LARGE SCALE GENOMIC DNA]</scope>
</reference>